<dbReference type="InterPro" id="IPR036412">
    <property type="entry name" value="HAD-like_sf"/>
</dbReference>
<evidence type="ECO:0000256" key="1">
    <source>
        <dbReference type="ARBA" id="ARBA00009589"/>
    </source>
</evidence>
<dbReference type="AlphaFoldDB" id="A0A368ZCF5"/>
<dbReference type="PANTHER" id="PTHR16504">
    <property type="entry name" value="5'(3')-DEOXYRIBONUCLEOTIDASE"/>
    <property type="match status" value="1"/>
</dbReference>
<protein>
    <submittedName>
        <fullName evidence="3">5'(3')-deoxyribonucleotidase</fullName>
    </submittedName>
</protein>
<dbReference type="GO" id="GO:0008253">
    <property type="term" value="F:5'-nucleotidase activity"/>
    <property type="evidence" value="ECO:0007669"/>
    <property type="project" value="InterPro"/>
</dbReference>
<evidence type="ECO:0000313" key="3">
    <source>
        <dbReference type="EMBL" id="RCW90652.1"/>
    </source>
</evidence>
<dbReference type="SUPFAM" id="SSF56784">
    <property type="entry name" value="HAD-like"/>
    <property type="match status" value="1"/>
</dbReference>
<comment type="similarity">
    <text evidence="1">Belongs to the 5'(3')-deoxyribonucleotidase family.</text>
</comment>
<dbReference type="RefSeq" id="WP_114310239.1">
    <property type="nucleotide sequence ID" value="NZ_QPJO01000004.1"/>
</dbReference>
<reference evidence="3 4" key="1">
    <citation type="submission" date="2018-07" db="EMBL/GenBank/DDBJ databases">
        <title>Genomic Encyclopedia of Type Strains, Phase III (KMG-III): the genomes of soil and plant-associated and newly described type strains.</title>
        <authorList>
            <person name="Whitman W."/>
        </authorList>
    </citation>
    <scope>NUCLEOTIDE SEQUENCE [LARGE SCALE GENOMIC DNA]</scope>
    <source>
        <strain evidence="3 4">CECT 7958</strain>
    </source>
</reference>
<dbReference type="OrthoDB" id="278110at2"/>
<keyword evidence="4" id="KW-1185">Reference proteome</keyword>
<dbReference type="GO" id="GO:0009223">
    <property type="term" value="P:pyrimidine deoxyribonucleotide catabolic process"/>
    <property type="evidence" value="ECO:0007669"/>
    <property type="project" value="TreeGrafter"/>
</dbReference>
<dbReference type="Gene3D" id="3.40.50.1000">
    <property type="entry name" value="HAD superfamily/HAD-like"/>
    <property type="match status" value="1"/>
</dbReference>
<dbReference type="Gene3D" id="1.10.40.40">
    <property type="entry name" value="Deoxyribonucleotidase, domain 2"/>
    <property type="match status" value="1"/>
</dbReference>
<proteinExistence type="inferred from homology"/>
<dbReference type="EMBL" id="QPJO01000004">
    <property type="protein sequence ID" value="RCW90652.1"/>
    <property type="molecule type" value="Genomic_DNA"/>
</dbReference>
<accession>A0A368ZCF5</accession>
<dbReference type="Pfam" id="PF06941">
    <property type="entry name" value="NT5C"/>
    <property type="match status" value="1"/>
</dbReference>
<evidence type="ECO:0000313" key="4">
    <source>
        <dbReference type="Proteomes" id="UP000253436"/>
    </source>
</evidence>
<gene>
    <name evidence="3" type="ORF">DFQ08_10451</name>
</gene>
<dbReference type="SFLD" id="SFLDS00003">
    <property type="entry name" value="Haloacid_Dehalogenase"/>
    <property type="match status" value="1"/>
</dbReference>
<dbReference type="InterPro" id="IPR010708">
    <property type="entry name" value="5'(3')-deoxyribonucleotidase"/>
</dbReference>
<sequence length="173" mass="20239">MTIFVDMDDVLADTYGKHIEMYNLEHQQELCVSQITEGEMWQNVPEMHQKSILKHAHQPGFFRDLKPIKDAIQVMEALYAKHEVYIATAATQFPNSLEEKSEWLAEHMPFITWQHQIMCGHKFILKGDLLIDDRTYNLENFDGDTLLFNSPHNVNDTGYTRVSTWLEIAERLL</sequence>
<feature type="active site" description="Nucleophile" evidence="2">
    <location>
        <position position="6"/>
    </location>
</feature>
<dbReference type="PANTHER" id="PTHR16504:SF4">
    <property type="entry name" value="5'(3')-DEOXYRIBONUCLEOTIDASE"/>
    <property type="match status" value="1"/>
</dbReference>
<comment type="caution">
    <text evidence="3">The sequence shown here is derived from an EMBL/GenBank/DDBJ whole genome shotgun (WGS) entry which is preliminary data.</text>
</comment>
<dbReference type="SFLD" id="SFLDG01126">
    <property type="entry name" value="C1.2:_Nucleotidase_Like"/>
    <property type="match status" value="1"/>
</dbReference>
<feature type="active site" description="Proton donor" evidence="2">
    <location>
        <position position="8"/>
    </location>
</feature>
<evidence type="ECO:0000256" key="2">
    <source>
        <dbReference type="PIRSR" id="PIRSR610708-1"/>
    </source>
</evidence>
<dbReference type="InterPro" id="IPR023214">
    <property type="entry name" value="HAD_sf"/>
</dbReference>
<dbReference type="SFLD" id="SFLDG01146">
    <property type="entry name" value="C1.2.2"/>
    <property type="match status" value="1"/>
</dbReference>
<dbReference type="Proteomes" id="UP000253436">
    <property type="component" value="Unassembled WGS sequence"/>
</dbReference>
<name>A0A368ZCF5_9FLAO</name>
<organism evidence="3 4">
    <name type="scientific">Winogradskyella arenosi</name>
    <dbReference type="NCBI Taxonomy" id="533325"/>
    <lineage>
        <taxon>Bacteria</taxon>
        <taxon>Pseudomonadati</taxon>
        <taxon>Bacteroidota</taxon>
        <taxon>Flavobacteriia</taxon>
        <taxon>Flavobacteriales</taxon>
        <taxon>Flavobacteriaceae</taxon>
        <taxon>Winogradskyella</taxon>
    </lineage>
</organism>